<dbReference type="AlphaFoldDB" id="A0A6A5XYS5"/>
<evidence type="ECO:0000313" key="2">
    <source>
        <dbReference type="EMBL" id="KAF2018465.1"/>
    </source>
</evidence>
<dbReference type="InterPro" id="IPR013240">
    <property type="entry name" value="DNA-dir_RNA_pol1_su_RPA34"/>
</dbReference>
<dbReference type="Gene3D" id="6.20.250.70">
    <property type="match status" value="1"/>
</dbReference>
<dbReference type="InterPro" id="IPR053263">
    <property type="entry name" value="Euk_RPA34_RNAP_subunit"/>
</dbReference>
<name>A0A6A5XYS5_9PLEO</name>
<gene>
    <name evidence="2" type="ORF">BU24DRAFT_491424</name>
</gene>
<evidence type="ECO:0000313" key="3">
    <source>
        <dbReference type="Proteomes" id="UP000799778"/>
    </source>
</evidence>
<dbReference type="Pfam" id="PF08208">
    <property type="entry name" value="RNA_polI_A34"/>
    <property type="match status" value="1"/>
</dbReference>
<evidence type="ECO:0000256" key="1">
    <source>
        <dbReference type="SAM" id="MobiDB-lite"/>
    </source>
</evidence>
<dbReference type="GO" id="GO:0006360">
    <property type="term" value="P:transcription by RNA polymerase I"/>
    <property type="evidence" value="ECO:0007669"/>
    <property type="project" value="InterPro"/>
</dbReference>
<feature type="compositionally biased region" description="Acidic residues" evidence="1">
    <location>
        <begin position="132"/>
        <end position="146"/>
    </location>
</feature>
<feature type="compositionally biased region" description="Polar residues" evidence="1">
    <location>
        <begin position="118"/>
        <end position="127"/>
    </location>
</feature>
<accession>A0A6A5XYS5</accession>
<organism evidence="2 3">
    <name type="scientific">Aaosphaeria arxii CBS 175.79</name>
    <dbReference type="NCBI Taxonomy" id="1450172"/>
    <lineage>
        <taxon>Eukaryota</taxon>
        <taxon>Fungi</taxon>
        <taxon>Dikarya</taxon>
        <taxon>Ascomycota</taxon>
        <taxon>Pezizomycotina</taxon>
        <taxon>Dothideomycetes</taxon>
        <taxon>Pleosporomycetidae</taxon>
        <taxon>Pleosporales</taxon>
        <taxon>Pleosporales incertae sedis</taxon>
        <taxon>Aaosphaeria</taxon>
    </lineage>
</organism>
<feature type="region of interest" description="Disordered" evidence="1">
    <location>
        <begin position="291"/>
        <end position="418"/>
    </location>
</feature>
<sequence length="418" mass="45193">MSKSQRTPIPLPGSTASKKNASAKVPQKGSFKSQEFVESSDESATEQPAKKKAGNKRTDPKSPAKIGVHKPNGVSKKTKVPPPTPISAPKKVVTNDLTTTSSSSESDETAEEVPQQKGVENTGTVEQSDSSSSEDDSDSSSEESENETAPATVRNIENLTSQQPPQQSHTVEFRPAQPYNPPKGFNAIPTPLKATSNASKVFENLEGKQIWHISAPVDISVAQLEQLAMDDALKGKAILKHKGSDYGLVRRGEGEEVQRAVLIPRPDGFKAVSMPITQTFHLQQVLHLPNITTKQTNPSTGSEATRSITSSTIRAPRPQVKGLRMRYWHSGFGDDEPGTIGSSDDETERPTRTPGLVVSNGSQILKKPEKRKHEGANGPSEAPSKKHKKHKTAEEIKKKEEKKAKKDRKRAAEAAGSS</sequence>
<dbReference type="Proteomes" id="UP000799778">
    <property type="component" value="Unassembled WGS sequence"/>
</dbReference>
<proteinExistence type="predicted"/>
<feature type="compositionally biased region" description="Polar residues" evidence="1">
    <location>
        <begin position="155"/>
        <end position="170"/>
    </location>
</feature>
<dbReference type="PANTHER" id="PTHR28155:SF1">
    <property type="entry name" value="DNA-DIRECTED RNA POLYMERASE I SUBUNIT RPA34.5-DOMAIN-CONTAINING PROTEIN"/>
    <property type="match status" value="1"/>
</dbReference>
<dbReference type="RefSeq" id="XP_033386804.1">
    <property type="nucleotide sequence ID" value="XM_033533794.1"/>
</dbReference>
<reference evidence="2" key="1">
    <citation type="journal article" date="2020" name="Stud. Mycol.">
        <title>101 Dothideomycetes genomes: a test case for predicting lifestyles and emergence of pathogens.</title>
        <authorList>
            <person name="Haridas S."/>
            <person name="Albert R."/>
            <person name="Binder M."/>
            <person name="Bloem J."/>
            <person name="Labutti K."/>
            <person name="Salamov A."/>
            <person name="Andreopoulos B."/>
            <person name="Baker S."/>
            <person name="Barry K."/>
            <person name="Bills G."/>
            <person name="Bluhm B."/>
            <person name="Cannon C."/>
            <person name="Castanera R."/>
            <person name="Culley D."/>
            <person name="Daum C."/>
            <person name="Ezra D."/>
            <person name="Gonzalez J."/>
            <person name="Henrissat B."/>
            <person name="Kuo A."/>
            <person name="Liang C."/>
            <person name="Lipzen A."/>
            <person name="Lutzoni F."/>
            <person name="Magnuson J."/>
            <person name="Mondo S."/>
            <person name="Nolan M."/>
            <person name="Ohm R."/>
            <person name="Pangilinan J."/>
            <person name="Park H.-J."/>
            <person name="Ramirez L."/>
            <person name="Alfaro M."/>
            <person name="Sun H."/>
            <person name="Tritt A."/>
            <person name="Yoshinaga Y."/>
            <person name="Zwiers L.-H."/>
            <person name="Turgeon B."/>
            <person name="Goodwin S."/>
            <person name="Spatafora J."/>
            <person name="Crous P."/>
            <person name="Grigoriev I."/>
        </authorList>
    </citation>
    <scope>NUCLEOTIDE SEQUENCE</scope>
    <source>
        <strain evidence="2">CBS 175.79</strain>
    </source>
</reference>
<keyword evidence="3" id="KW-1185">Reference proteome</keyword>
<dbReference type="EMBL" id="ML978068">
    <property type="protein sequence ID" value="KAF2018465.1"/>
    <property type="molecule type" value="Genomic_DNA"/>
</dbReference>
<feature type="compositionally biased region" description="Acidic residues" evidence="1">
    <location>
        <begin position="333"/>
        <end position="347"/>
    </location>
</feature>
<dbReference type="PANTHER" id="PTHR28155">
    <property type="entry name" value="ACR243WP"/>
    <property type="match status" value="1"/>
</dbReference>
<feature type="compositionally biased region" description="Basic and acidic residues" evidence="1">
    <location>
        <begin position="392"/>
        <end position="404"/>
    </location>
</feature>
<feature type="region of interest" description="Disordered" evidence="1">
    <location>
        <begin position="1"/>
        <end position="190"/>
    </location>
</feature>
<feature type="compositionally biased region" description="Polar residues" evidence="1">
    <location>
        <begin position="291"/>
        <end position="313"/>
    </location>
</feature>
<protein>
    <submittedName>
        <fullName evidence="2">Uncharacterized protein</fullName>
    </submittedName>
</protein>
<dbReference type="GeneID" id="54291191"/>
<dbReference type="OrthoDB" id="76224at2759"/>